<dbReference type="AlphaFoldDB" id="A0AA44XZD8"/>
<dbReference type="EMBL" id="PVHK01000140">
    <property type="protein sequence ID" value="PRH40642.1"/>
    <property type="molecule type" value="Genomic_DNA"/>
</dbReference>
<feature type="compositionally biased region" description="Basic and acidic residues" evidence="1">
    <location>
        <begin position="11"/>
        <end position="35"/>
    </location>
</feature>
<feature type="compositionally biased region" description="Basic residues" evidence="1">
    <location>
        <begin position="55"/>
        <end position="66"/>
    </location>
</feature>
<proteinExistence type="predicted"/>
<name>A0AA44XZD8_BURVI</name>
<accession>A0AA44XZD8</accession>
<gene>
    <name evidence="2" type="ORF">C6T65_19785</name>
</gene>
<feature type="region of interest" description="Disordered" evidence="1">
    <location>
        <begin position="1"/>
        <end position="35"/>
    </location>
</feature>
<feature type="region of interest" description="Disordered" evidence="1">
    <location>
        <begin position="101"/>
        <end position="135"/>
    </location>
</feature>
<dbReference type="Proteomes" id="UP000237632">
    <property type="component" value="Unassembled WGS sequence"/>
</dbReference>
<sequence>MAGDRNGLQIDDARRVVGRRGGDGVHGGDDERVGDAVRQMLCRARREVRSFDNRRARRTNRARRQQPARGERRAPDAGAASDGSQARRCASIHCRTARRHLHAGANADEDLSRDRAGTAPAAVDRRSVWSSSVVG</sequence>
<protein>
    <submittedName>
        <fullName evidence="2">Uncharacterized protein</fullName>
    </submittedName>
</protein>
<organism evidence="2 3">
    <name type="scientific">Burkholderia vietnamiensis</name>
    <dbReference type="NCBI Taxonomy" id="60552"/>
    <lineage>
        <taxon>Bacteria</taxon>
        <taxon>Pseudomonadati</taxon>
        <taxon>Pseudomonadota</taxon>
        <taxon>Betaproteobacteria</taxon>
        <taxon>Burkholderiales</taxon>
        <taxon>Burkholderiaceae</taxon>
        <taxon>Burkholderia</taxon>
        <taxon>Burkholderia cepacia complex</taxon>
    </lineage>
</organism>
<evidence type="ECO:0000313" key="3">
    <source>
        <dbReference type="Proteomes" id="UP000237632"/>
    </source>
</evidence>
<comment type="caution">
    <text evidence="2">The sequence shown here is derived from an EMBL/GenBank/DDBJ whole genome shotgun (WGS) entry which is preliminary data.</text>
</comment>
<feature type="region of interest" description="Disordered" evidence="1">
    <location>
        <begin position="48"/>
        <end position="89"/>
    </location>
</feature>
<reference evidence="2 3" key="1">
    <citation type="submission" date="2018-03" db="EMBL/GenBank/DDBJ databases">
        <authorList>
            <person name="Nguyen K."/>
            <person name="Fouts D."/>
            <person name="Sutton G."/>
        </authorList>
    </citation>
    <scope>NUCLEOTIDE SEQUENCE [LARGE SCALE GENOMIC DNA]</scope>
    <source>
        <strain evidence="2 3">AU3578</strain>
    </source>
</reference>
<evidence type="ECO:0000256" key="1">
    <source>
        <dbReference type="SAM" id="MobiDB-lite"/>
    </source>
</evidence>
<evidence type="ECO:0000313" key="2">
    <source>
        <dbReference type="EMBL" id="PRH40642.1"/>
    </source>
</evidence>